<evidence type="ECO:0000313" key="2">
    <source>
        <dbReference type="EMBL" id="PIT92261.1"/>
    </source>
</evidence>
<organism evidence="2 3">
    <name type="scientific">Candidatus Harrisonbacteria bacterium CG10_big_fil_rev_8_21_14_0_10_42_17</name>
    <dbReference type="NCBI Taxonomy" id="1974584"/>
    <lineage>
        <taxon>Bacteria</taxon>
        <taxon>Candidatus Harrisoniibacteriota</taxon>
    </lineage>
</organism>
<evidence type="ECO:0000313" key="3">
    <source>
        <dbReference type="Proteomes" id="UP000228635"/>
    </source>
</evidence>
<evidence type="ECO:0000256" key="1">
    <source>
        <dbReference type="SAM" id="Phobius"/>
    </source>
</evidence>
<name>A0A2M6WHK1_9BACT</name>
<comment type="caution">
    <text evidence="2">The sequence shown here is derived from an EMBL/GenBank/DDBJ whole genome shotgun (WGS) entry which is preliminary data.</text>
</comment>
<gene>
    <name evidence="2" type="ORF">COU08_03040</name>
</gene>
<sequence length="128" mass="14560">MNFNRLSVIVALFFFIFLGFYLYLTPAFVADDFSSSLQNSPHKPPVVSEPTTRAFDGCVITGCSSHLCSEEEVATTCEFQEAYRCFDSAICERQDDGKCDWSESERIARCLETYEPVRFPTELEPDLL</sequence>
<reference evidence="3" key="1">
    <citation type="submission" date="2017-09" db="EMBL/GenBank/DDBJ databases">
        <title>Depth-based differentiation of microbial function through sediment-hosted aquifers and enrichment of novel symbionts in the deep terrestrial subsurface.</title>
        <authorList>
            <person name="Probst A.J."/>
            <person name="Ladd B."/>
            <person name="Jarett J.K."/>
            <person name="Geller-Mcgrath D.E."/>
            <person name="Sieber C.M.K."/>
            <person name="Emerson J.B."/>
            <person name="Anantharaman K."/>
            <person name="Thomas B.C."/>
            <person name="Malmstrom R."/>
            <person name="Stieglmeier M."/>
            <person name="Klingl A."/>
            <person name="Woyke T."/>
            <person name="Ryan C.M."/>
            <person name="Banfield J.F."/>
        </authorList>
    </citation>
    <scope>NUCLEOTIDE SEQUENCE [LARGE SCALE GENOMIC DNA]</scope>
</reference>
<dbReference type="EMBL" id="PFBA01000027">
    <property type="protein sequence ID" value="PIT92261.1"/>
    <property type="molecule type" value="Genomic_DNA"/>
</dbReference>
<dbReference type="Proteomes" id="UP000228635">
    <property type="component" value="Unassembled WGS sequence"/>
</dbReference>
<accession>A0A2M6WHK1</accession>
<keyword evidence="1" id="KW-1133">Transmembrane helix</keyword>
<keyword evidence="1" id="KW-0812">Transmembrane</keyword>
<proteinExistence type="predicted"/>
<dbReference type="AlphaFoldDB" id="A0A2M6WHK1"/>
<feature type="transmembrane region" description="Helical" evidence="1">
    <location>
        <begin position="6"/>
        <end position="24"/>
    </location>
</feature>
<protein>
    <submittedName>
        <fullName evidence="2">Uncharacterized protein</fullName>
    </submittedName>
</protein>
<keyword evidence="1" id="KW-0472">Membrane</keyword>